<proteinExistence type="predicted"/>
<gene>
    <name evidence="2" type="ORF">GWK08_04250</name>
</gene>
<dbReference type="EMBL" id="JAABOO010000001">
    <property type="protein sequence ID" value="NER12640.1"/>
    <property type="molecule type" value="Genomic_DNA"/>
</dbReference>
<accession>A0A6P0UJR3</accession>
<organism evidence="2 3">
    <name type="scientific">Leptobacterium flavescens</name>
    <dbReference type="NCBI Taxonomy" id="472055"/>
    <lineage>
        <taxon>Bacteria</taxon>
        <taxon>Pseudomonadati</taxon>
        <taxon>Bacteroidota</taxon>
        <taxon>Flavobacteriia</taxon>
        <taxon>Flavobacteriales</taxon>
        <taxon>Flavobacteriaceae</taxon>
        <taxon>Leptobacterium</taxon>
    </lineage>
</organism>
<dbReference type="AlphaFoldDB" id="A0A6P0UJR3"/>
<keyword evidence="1" id="KW-1133">Transmembrane helix</keyword>
<evidence type="ECO:0000256" key="1">
    <source>
        <dbReference type="SAM" id="Phobius"/>
    </source>
</evidence>
<evidence type="ECO:0000313" key="2">
    <source>
        <dbReference type="EMBL" id="NER12640.1"/>
    </source>
</evidence>
<sequence length="266" mass="30747">MIIKISADPISLMIVFLTLIFVDVLICRKHRKEIRKRNEAITKYNRIDLVTIRELIHENSDTISGLIKKINALYSSVAENIGLQDASQLKKNRKDLKKLEEEVHELKTEIYYFVRSLDGTSAETIKFYISVLDYIHHMVQSIGYIVKNSYVHVKSKQRNLRFNQIRDLRKIDDQLQILFSEIEKSLGGGSLEGIHSIIEEKTTLLEQISGLIGKQIDQSRSAQSNPKNNRLYFKLLLQTKDLITATMNLLCLLDEFHHSYKTVKTG</sequence>
<comment type="caution">
    <text evidence="2">The sequence shown here is derived from an EMBL/GenBank/DDBJ whole genome shotgun (WGS) entry which is preliminary data.</text>
</comment>
<keyword evidence="1" id="KW-0812">Transmembrane</keyword>
<name>A0A6P0UJR3_9FLAO</name>
<keyword evidence="3" id="KW-1185">Reference proteome</keyword>
<protein>
    <submittedName>
        <fullName evidence="2">Uncharacterized protein</fullName>
    </submittedName>
</protein>
<evidence type="ECO:0000313" key="3">
    <source>
        <dbReference type="Proteomes" id="UP000468581"/>
    </source>
</evidence>
<dbReference type="Proteomes" id="UP000468581">
    <property type="component" value="Unassembled WGS sequence"/>
</dbReference>
<feature type="transmembrane region" description="Helical" evidence="1">
    <location>
        <begin position="6"/>
        <end position="27"/>
    </location>
</feature>
<dbReference type="RefSeq" id="WP_163605654.1">
    <property type="nucleotide sequence ID" value="NZ_JAABOO010000001.1"/>
</dbReference>
<keyword evidence="1" id="KW-0472">Membrane</keyword>
<reference evidence="2 3" key="1">
    <citation type="submission" date="2020-01" db="EMBL/GenBank/DDBJ databases">
        <title>Leptobacterium flavescens.</title>
        <authorList>
            <person name="Wang G."/>
        </authorList>
    </citation>
    <scope>NUCLEOTIDE SEQUENCE [LARGE SCALE GENOMIC DNA]</scope>
    <source>
        <strain evidence="2 3">KCTC 22160</strain>
    </source>
</reference>